<dbReference type="Proteomes" id="UP001635816">
    <property type="component" value="Unassembled WGS sequence"/>
</dbReference>
<protein>
    <recommendedName>
        <fullName evidence="3">HEPN domain-containing protein</fullName>
    </recommendedName>
</protein>
<sequence>MAGAWKPGRAVIANLISQRHLERISGDAANGTYLLQQAAQRLSGARAALQADPAGAFALAYDGLRQAVTAALVQQGLRPRSEGGHIAIVEAAQAQFGDSFAPLNSMRRVRNQLEYPRNPSDLDINRTDAEQAIATAQRLIEAVERLLPELGIWQPN</sequence>
<evidence type="ECO:0008006" key="3">
    <source>
        <dbReference type="Google" id="ProtNLM"/>
    </source>
</evidence>
<dbReference type="RefSeq" id="WP_409546006.1">
    <property type="nucleotide sequence ID" value="NZ_JBKBDD010000031.1"/>
</dbReference>
<proteinExistence type="predicted"/>
<accession>A0ABW9LKV3</accession>
<name>A0ABW9LKV3_9MYCO</name>
<reference evidence="1 2" key="1">
    <citation type="submission" date="2024-12" db="EMBL/GenBank/DDBJ databases">
        <title>The coexistence of Mycolicibacterium septicum and Mycolicibacterium nivoides in clinical samples.</title>
        <authorList>
            <person name="Wang C."/>
            <person name="Feng Y."/>
            <person name="Zong Z."/>
        </authorList>
    </citation>
    <scope>NUCLEOTIDE SEQUENCE [LARGE SCALE GENOMIC DNA]</scope>
    <source>
        <strain evidence="1 2">120309</strain>
    </source>
</reference>
<dbReference type="EMBL" id="JBKBDD010000031">
    <property type="protein sequence ID" value="MFN6548618.1"/>
    <property type="molecule type" value="Genomic_DNA"/>
</dbReference>
<evidence type="ECO:0000313" key="2">
    <source>
        <dbReference type="Proteomes" id="UP001635816"/>
    </source>
</evidence>
<organism evidence="1 2">
    <name type="scientific">Mycolicibacterium nivoides</name>
    <dbReference type="NCBI Taxonomy" id="2487344"/>
    <lineage>
        <taxon>Bacteria</taxon>
        <taxon>Bacillati</taxon>
        <taxon>Actinomycetota</taxon>
        <taxon>Actinomycetes</taxon>
        <taxon>Mycobacteriales</taxon>
        <taxon>Mycobacteriaceae</taxon>
        <taxon>Mycolicibacterium</taxon>
    </lineage>
</organism>
<dbReference type="Gene3D" id="1.20.120.330">
    <property type="entry name" value="Nucleotidyltransferases domain 2"/>
    <property type="match status" value="1"/>
</dbReference>
<gene>
    <name evidence="1" type="ORF">ACK4CT_36335</name>
</gene>
<keyword evidence="2" id="KW-1185">Reference proteome</keyword>
<comment type="caution">
    <text evidence="1">The sequence shown here is derived from an EMBL/GenBank/DDBJ whole genome shotgun (WGS) entry which is preliminary data.</text>
</comment>
<evidence type="ECO:0000313" key="1">
    <source>
        <dbReference type="EMBL" id="MFN6548618.1"/>
    </source>
</evidence>